<dbReference type="GO" id="GO:0051991">
    <property type="term" value="F:UDP-N-acetyl-D-glucosamine:N-acetylmuramoyl-L-alanyl-D-glutamyl-meso-2,6-diaminopimelyl-D-alanyl-D-alanine-diphosphoundecaprenol 4-beta-N-acetylglucosaminlytransferase activity"/>
    <property type="evidence" value="ECO:0007669"/>
    <property type="project" value="RHEA"/>
</dbReference>
<dbReference type="HAMAP" id="MF_00033">
    <property type="entry name" value="MurG"/>
    <property type="match status" value="1"/>
</dbReference>
<dbReference type="GO" id="GO:0008360">
    <property type="term" value="P:regulation of cell shape"/>
    <property type="evidence" value="ECO:0007669"/>
    <property type="project" value="UniProtKB-KW"/>
</dbReference>
<evidence type="ECO:0000259" key="11">
    <source>
        <dbReference type="Pfam" id="PF03033"/>
    </source>
</evidence>
<evidence type="ECO:0000256" key="9">
    <source>
        <dbReference type="ARBA" id="ARBA00023316"/>
    </source>
</evidence>
<dbReference type="Pfam" id="PF03033">
    <property type="entry name" value="Glyco_transf_28"/>
    <property type="match status" value="1"/>
</dbReference>
<evidence type="ECO:0000256" key="4">
    <source>
        <dbReference type="ARBA" id="ARBA00022679"/>
    </source>
</evidence>
<sequence>MIWVGTPEGMEARLIPSRGFVFLPVEAGGVYGLGPRGALRGLWRIARGVRQAWQAMGRLRPQVLFTTGGFAAVPAALAAARAGVPILVYLPDLEPGMAVRLLARLAAHVAVTAPEAQPFFRGRPVTVTGYPVRRRLMAAARDREAARRRGRARWGFAENLPVVLVFGGSRGARRLNRAVDRHLEALAMEAQVLHLTGPADLERMQARRAALPSEIRARYQPVAYLEEEMGEALAMADLAVCRAGASTLGELPLFGLPAVLVPYPYVRRHQERNAAYLVRHGGAVRIPDEEIEERLGEVVQELLRDPDRLQGMRRSMGALAQPEAAERLAALVQRLAASTPYPEKRPAQGRAG</sequence>
<dbReference type="Pfam" id="PF04101">
    <property type="entry name" value="Glyco_tran_28_C"/>
    <property type="match status" value="1"/>
</dbReference>
<keyword evidence="14" id="KW-1185">Reference proteome</keyword>
<evidence type="ECO:0000256" key="10">
    <source>
        <dbReference type="HAMAP-Rule" id="MF_00033"/>
    </source>
</evidence>
<evidence type="ECO:0000256" key="8">
    <source>
        <dbReference type="ARBA" id="ARBA00023306"/>
    </source>
</evidence>
<dbReference type="GO" id="GO:0005975">
    <property type="term" value="P:carbohydrate metabolic process"/>
    <property type="evidence" value="ECO:0007669"/>
    <property type="project" value="InterPro"/>
</dbReference>
<evidence type="ECO:0000256" key="5">
    <source>
        <dbReference type="ARBA" id="ARBA00022960"/>
    </source>
</evidence>
<feature type="domain" description="Glycosyltransferase family 28 N-terminal" evidence="11">
    <location>
        <begin position="3"/>
        <end position="110"/>
    </location>
</feature>
<keyword evidence="1 10" id="KW-1003">Cell membrane</keyword>
<dbReference type="GO" id="GO:0050511">
    <property type="term" value="F:undecaprenyldiphospho-muramoylpentapeptide beta-N-acetylglucosaminyltransferase activity"/>
    <property type="evidence" value="ECO:0007669"/>
    <property type="project" value="UniProtKB-UniRule"/>
</dbReference>
<comment type="catalytic activity">
    <reaction evidence="10">
        <text>di-trans,octa-cis-undecaprenyl diphospho-N-acetyl-alpha-D-muramoyl-L-alanyl-D-glutamyl-meso-2,6-diaminopimeloyl-D-alanyl-D-alanine + UDP-N-acetyl-alpha-D-glucosamine = di-trans,octa-cis-undecaprenyl diphospho-[N-acetyl-alpha-D-glucosaminyl-(1-&gt;4)]-N-acetyl-alpha-D-muramoyl-L-alanyl-D-glutamyl-meso-2,6-diaminopimeloyl-D-alanyl-D-alanine + UDP + H(+)</text>
        <dbReference type="Rhea" id="RHEA:31227"/>
        <dbReference type="ChEBI" id="CHEBI:15378"/>
        <dbReference type="ChEBI" id="CHEBI:57705"/>
        <dbReference type="ChEBI" id="CHEBI:58223"/>
        <dbReference type="ChEBI" id="CHEBI:61387"/>
        <dbReference type="ChEBI" id="CHEBI:61388"/>
        <dbReference type="EC" id="2.4.1.227"/>
    </reaction>
</comment>
<evidence type="ECO:0000313" key="14">
    <source>
        <dbReference type="Proteomes" id="UP000197025"/>
    </source>
</evidence>
<feature type="binding site" evidence="10">
    <location>
        <position position="270"/>
    </location>
    <ligand>
        <name>UDP-N-acetyl-alpha-D-glucosamine</name>
        <dbReference type="ChEBI" id="CHEBI:57705"/>
    </ligand>
</feature>
<evidence type="ECO:0000313" key="13">
    <source>
        <dbReference type="EMBL" id="SNB63803.1"/>
    </source>
</evidence>
<comment type="similarity">
    <text evidence="10">Belongs to the glycosyltransferase 28 family. MurG subfamily.</text>
</comment>
<dbReference type="CDD" id="cd03785">
    <property type="entry name" value="GT28_MurG"/>
    <property type="match status" value="1"/>
</dbReference>
<gene>
    <name evidence="10" type="primary">murG</name>
    <name evidence="13" type="ORF">SAMN02746019_00007110</name>
</gene>
<keyword evidence="3 10" id="KW-0328">Glycosyltransferase</keyword>
<reference evidence="14" key="1">
    <citation type="submission" date="2017-06" db="EMBL/GenBank/DDBJ databases">
        <authorList>
            <person name="Varghese N."/>
            <person name="Submissions S."/>
        </authorList>
    </citation>
    <scope>NUCLEOTIDE SEQUENCE [LARGE SCALE GENOMIC DNA]</scope>
    <source>
        <strain evidence="14">JAD2</strain>
    </source>
</reference>
<dbReference type="GO" id="GO:0071555">
    <property type="term" value="P:cell wall organization"/>
    <property type="evidence" value="ECO:0007669"/>
    <property type="project" value="UniProtKB-KW"/>
</dbReference>
<dbReference type="PANTHER" id="PTHR21015">
    <property type="entry name" value="UDP-N-ACETYLGLUCOSAMINE--N-ACETYLMURAMYL-(PENTAPEPTIDE) PYROPHOSPHORYL-UNDECAPRENOL N-ACETYLGLUCOSAMINE TRANSFERASE 1"/>
    <property type="match status" value="1"/>
</dbReference>
<dbReference type="PANTHER" id="PTHR21015:SF22">
    <property type="entry name" value="GLYCOSYLTRANSFERASE"/>
    <property type="match status" value="1"/>
</dbReference>
<keyword evidence="9 10" id="KW-0961">Cell wall biogenesis/degradation</keyword>
<evidence type="ECO:0000259" key="12">
    <source>
        <dbReference type="Pfam" id="PF04101"/>
    </source>
</evidence>
<dbReference type="SUPFAM" id="SSF53756">
    <property type="entry name" value="UDP-Glycosyltransferase/glycogen phosphorylase"/>
    <property type="match status" value="1"/>
</dbReference>
<keyword evidence="2 10" id="KW-0132">Cell division</keyword>
<comment type="pathway">
    <text evidence="10">Cell wall biogenesis; peptidoglycan biosynthesis.</text>
</comment>
<dbReference type="InterPro" id="IPR006009">
    <property type="entry name" value="GlcNAc_MurG"/>
</dbReference>
<dbReference type="InterPro" id="IPR004276">
    <property type="entry name" value="GlycoTrans_28_N"/>
</dbReference>
<comment type="caution">
    <text evidence="10">Lacks conserved residue(s) required for the propagation of feature annotation.</text>
</comment>
<evidence type="ECO:0000256" key="3">
    <source>
        <dbReference type="ARBA" id="ARBA00022676"/>
    </source>
</evidence>
<keyword evidence="6 10" id="KW-0573">Peptidoglycan synthesis</keyword>
<dbReference type="InterPro" id="IPR007235">
    <property type="entry name" value="Glyco_trans_28_C"/>
</dbReference>
<dbReference type="EMBL" id="FYEK01000027">
    <property type="protein sequence ID" value="SNB63803.1"/>
    <property type="molecule type" value="Genomic_DNA"/>
</dbReference>
<accession>A0A212QVQ6</accession>
<dbReference type="GO" id="GO:0009252">
    <property type="term" value="P:peptidoglycan biosynthetic process"/>
    <property type="evidence" value="ECO:0007669"/>
    <property type="project" value="UniProtKB-UniRule"/>
</dbReference>
<dbReference type="InParanoid" id="A0A212QVQ6"/>
<evidence type="ECO:0000256" key="2">
    <source>
        <dbReference type="ARBA" id="ARBA00022618"/>
    </source>
</evidence>
<keyword evidence="4 10" id="KW-0808">Transferase</keyword>
<dbReference type="Gene3D" id="3.40.50.2000">
    <property type="entry name" value="Glycogen Phosphorylase B"/>
    <property type="match status" value="2"/>
</dbReference>
<name>A0A212QVQ6_9CHLR</name>
<dbReference type="FunCoup" id="A0A212QVQ6">
    <property type="interactions" value="299"/>
</dbReference>
<evidence type="ECO:0000256" key="7">
    <source>
        <dbReference type="ARBA" id="ARBA00023136"/>
    </source>
</evidence>
<dbReference type="UniPathway" id="UPA00219"/>
<feature type="domain" description="Glycosyl transferase family 28 C-terminal" evidence="12">
    <location>
        <begin position="162"/>
        <end position="327"/>
    </location>
</feature>
<dbReference type="EC" id="2.4.1.227" evidence="10"/>
<keyword evidence="7 10" id="KW-0472">Membrane</keyword>
<feature type="binding site" evidence="10">
    <location>
        <position position="169"/>
    </location>
    <ligand>
        <name>UDP-N-acetyl-alpha-D-glucosamine</name>
        <dbReference type="ChEBI" id="CHEBI:57705"/>
    </ligand>
</feature>
<keyword evidence="5 10" id="KW-0133">Cell shape</keyword>
<evidence type="ECO:0000256" key="6">
    <source>
        <dbReference type="ARBA" id="ARBA00022984"/>
    </source>
</evidence>
<proteinExistence type="inferred from homology"/>
<dbReference type="GO" id="GO:0051301">
    <property type="term" value="P:cell division"/>
    <property type="evidence" value="ECO:0007669"/>
    <property type="project" value="UniProtKB-KW"/>
</dbReference>
<organism evidence="13 14">
    <name type="scientific">Thermoflexus hugenholtzii JAD2</name>
    <dbReference type="NCBI Taxonomy" id="877466"/>
    <lineage>
        <taxon>Bacteria</taxon>
        <taxon>Bacillati</taxon>
        <taxon>Chloroflexota</taxon>
        <taxon>Thermoflexia</taxon>
        <taxon>Thermoflexales</taxon>
        <taxon>Thermoflexaceae</taxon>
        <taxon>Thermoflexus</taxon>
    </lineage>
</organism>
<protein>
    <recommendedName>
        <fullName evidence="10">UDP-N-acetylglucosamine--N-acetylmuramyl-(pentapeptide) pyrophosphoryl-undecaprenol N-acetylglucosamine transferase</fullName>
        <ecNumber evidence="10">2.4.1.227</ecNumber>
    </recommendedName>
    <alternativeName>
        <fullName evidence="10">Undecaprenyl-PP-MurNAc-pentapeptide-UDPGlcNAc GlcNAc transferase</fullName>
    </alternativeName>
</protein>
<feature type="binding site" evidence="10">
    <location>
        <position position="133"/>
    </location>
    <ligand>
        <name>UDP-N-acetyl-alpha-D-glucosamine</name>
        <dbReference type="ChEBI" id="CHEBI:57705"/>
    </ligand>
</feature>
<dbReference type="GO" id="GO:0005886">
    <property type="term" value="C:plasma membrane"/>
    <property type="evidence" value="ECO:0007669"/>
    <property type="project" value="UniProtKB-SubCell"/>
</dbReference>
<keyword evidence="8 10" id="KW-0131">Cell cycle</keyword>
<comment type="subcellular location">
    <subcellularLocation>
        <location evidence="10">Cell membrane</location>
        <topology evidence="10">Peripheral membrane protein</topology>
        <orientation evidence="10">Cytoplasmic side</orientation>
    </subcellularLocation>
</comment>
<evidence type="ECO:0000256" key="1">
    <source>
        <dbReference type="ARBA" id="ARBA00022475"/>
    </source>
</evidence>
<dbReference type="AlphaFoldDB" id="A0A212QVQ6"/>
<comment type="function">
    <text evidence="10">Cell wall formation. Catalyzes the transfer of a GlcNAc subunit on undecaprenyl-pyrophosphoryl-MurNAc-pentapeptide (lipid intermediate I) to form undecaprenyl-pyrophosphoryl-MurNAc-(pentapeptide)GlcNAc (lipid intermediate II).</text>
</comment>
<dbReference type="Proteomes" id="UP000197025">
    <property type="component" value="Unassembled WGS sequence"/>
</dbReference>